<evidence type="ECO:0000313" key="8">
    <source>
        <dbReference type="Proteomes" id="UP000178820"/>
    </source>
</evidence>
<keyword evidence="4" id="KW-0413">Isomerase</keyword>
<dbReference type="Pfam" id="PF00300">
    <property type="entry name" value="His_Phos_1"/>
    <property type="match status" value="2"/>
</dbReference>
<dbReference type="InterPro" id="IPR013078">
    <property type="entry name" value="His_Pase_superF_clade-1"/>
</dbReference>
<evidence type="ECO:0000313" key="7">
    <source>
        <dbReference type="EMBL" id="OGZ67872.1"/>
    </source>
</evidence>
<dbReference type="AlphaFoldDB" id="A0A1G2HZ91"/>
<dbReference type="SUPFAM" id="SSF53254">
    <property type="entry name" value="Phosphoglycerate mutase-like"/>
    <property type="match status" value="1"/>
</dbReference>
<evidence type="ECO:0000256" key="6">
    <source>
        <dbReference type="PIRSR" id="PIRSR613078-2"/>
    </source>
</evidence>
<dbReference type="InterPro" id="IPR005952">
    <property type="entry name" value="Phosphogly_mut1"/>
</dbReference>
<dbReference type="EMBL" id="MHOT01000028">
    <property type="protein sequence ID" value="OGZ67872.1"/>
    <property type="molecule type" value="Genomic_DNA"/>
</dbReference>
<dbReference type="STRING" id="1802207.A3D44_02435"/>
<dbReference type="GO" id="GO:0006096">
    <property type="term" value="P:glycolytic process"/>
    <property type="evidence" value="ECO:0007669"/>
    <property type="project" value="UniProtKB-KW"/>
</dbReference>
<dbReference type="PANTHER" id="PTHR11931">
    <property type="entry name" value="PHOSPHOGLYCERATE MUTASE"/>
    <property type="match status" value="1"/>
</dbReference>
<dbReference type="GO" id="GO:0004619">
    <property type="term" value="F:phosphoglycerate mutase activity"/>
    <property type="evidence" value="ECO:0007669"/>
    <property type="project" value="UniProtKB-EC"/>
</dbReference>
<evidence type="ECO:0000256" key="3">
    <source>
        <dbReference type="ARBA" id="ARBA00023152"/>
    </source>
</evidence>
<dbReference type="EC" id="5.4.2.11" evidence="2"/>
<feature type="binding site" evidence="6">
    <location>
        <position position="58"/>
    </location>
    <ligand>
        <name>substrate</name>
    </ligand>
</feature>
<dbReference type="Proteomes" id="UP000178820">
    <property type="component" value="Unassembled WGS sequence"/>
</dbReference>
<organism evidence="7 8">
    <name type="scientific">Candidatus Staskawiczbacteria bacterium RIFCSPHIGHO2_02_FULL_42_22</name>
    <dbReference type="NCBI Taxonomy" id="1802207"/>
    <lineage>
        <taxon>Bacteria</taxon>
        <taxon>Candidatus Staskawicziibacteriota</taxon>
    </lineage>
</organism>
<dbReference type="Gene3D" id="3.40.50.1240">
    <property type="entry name" value="Phosphoglycerate mutase-like"/>
    <property type="match status" value="1"/>
</dbReference>
<dbReference type="PIRSF" id="PIRSF000709">
    <property type="entry name" value="6PFK_2-Ptase"/>
    <property type="match status" value="1"/>
</dbReference>
<feature type="active site" description="Proton donor/acceptor" evidence="5">
    <location>
        <position position="110"/>
    </location>
</feature>
<feature type="binding site" evidence="6">
    <location>
        <begin position="110"/>
        <end position="113"/>
    </location>
    <ligand>
        <name>substrate</name>
    </ligand>
</feature>
<evidence type="ECO:0000256" key="4">
    <source>
        <dbReference type="ARBA" id="ARBA00023235"/>
    </source>
</evidence>
<proteinExistence type="inferred from homology"/>
<sequence length="222" mass="25683">MAKLYLLRHLKSQWNKEKRFAGWGDNPLSDEGRAQAKEIAEKLVHEKIDKVYTSELVRNTETVLRIFETTSNQYPLFMHLDGGKRQTWGNFSDAVLQNVVLVGVSEKLNERYYGNLQGMLHEDMIKKYGEDQIHIWRRSYNVKPPGGESMKDTYKRAIPFFKKYVQKDLAAGKNVLVVASHNSLRAIVKHIENISDEDITNVELPFGALVQYEYSEGKFTKK</sequence>
<comment type="caution">
    <text evidence="7">The sequence shown here is derived from an EMBL/GenBank/DDBJ whole genome shotgun (WGS) entry which is preliminary data.</text>
</comment>
<feature type="binding site" evidence="6">
    <location>
        <begin position="137"/>
        <end position="138"/>
    </location>
    <ligand>
        <name>substrate</name>
    </ligand>
</feature>
<dbReference type="SMART" id="SM00855">
    <property type="entry name" value="PGAM"/>
    <property type="match status" value="1"/>
</dbReference>
<gene>
    <name evidence="7" type="ORF">A3D44_02435</name>
</gene>
<accession>A0A1G2HZ91</accession>
<keyword evidence="3" id="KW-0324">Glycolysis</keyword>
<feature type="binding site" evidence="6">
    <location>
        <begin position="8"/>
        <end position="15"/>
    </location>
    <ligand>
        <name>substrate</name>
    </ligand>
</feature>
<evidence type="ECO:0000256" key="1">
    <source>
        <dbReference type="ARBA" id="ARBA00006717"/>
    </source>
</evidence>
<comment type="similarity">
    <text evidence="1">Belongs to the phosphoglycerate mutase family. BPG-dependent PGAM subfamily.</text>
</comment>
<dbReference type="CDD" id="cd07067">
    <property type="entry name" value="HP_PGM_like"/>
    <property type="match status" value="1"/>
</dbReference>
<feature type="active site" description="Tele-phosphohistidine intermediate" evidence="5">
    <location>
        <position position="9"/>
    </location>
</feature>
<evidence type="ECO:0000256" key="2">
    <source>
        <dbReference type="ARBA" id="ARBA00012028"/>
    </source>
</evidence>
<protein>
    <recommendedName>
        <fullName evidence="2">phosphoglycerate mutase (2,3-diphosphoglycerate-dependent)</fullName>
        <ecNumber evidence="2">5.4.2.11</ecNumber>
    </recommendedName>
</protein>
<name>A0A1G2HZ91_9BACT</name>
<reference evidence="7 8" key="1">
    <citation type="journal article" date="2016" name="Nat. Commun.">
        <title>Thousands of microbial genomes shed light on interconnected biogeochemical processes in an aquifer system.</title>
        <authorList>
            <person name="Anantharaman K."/>
            <person name="Brown C.T."/>
            <person name="Hug L.A."/>
            <person name="Sharon I."/>
            <person name="Castelle C.J."/>
            <person name="Probst A.J."/>
            <person name="Thomas B.C."/>
            <person name="Singh A."/>
            <person name="Wilkins M.J."/>
            <person name="Karaoz U."/>
            <person name="Brodie E.L."/>
            <person name="Williams K.H."/>
            <person name="Hubbard S.S."/>
            <person name="Banfield J.F."/>
        </authorList>
    </citation>
    <scope>NUCLEOTIDE SEQUENCE [LARGE SCALE GENOMIC DNA]</scope>
</reference>
<evidence type="ECO:0000256" key="5">
    <source>
        <dbReference type="PIRSR" id="PIRSR613078-1"/>
    </source>
</evidence>
<dbReference type="InterPro" id="IPR029033">
    <property type="entry name" value="His_PPase_superfam"/>
</dbReference>